<dbReference type="SUPFAM" id="SSF52540">
    <property type="entry name" value="P-loop containing nucleoside triphosphate hydrolases"/>
    <property type="match status" value="1"/>
</dbReference>
<dbReference type="Gene3D" id="3.80.10.10">
    <property type="entry name" value="Ribonuclease Inhibitor"/>
    <property type="match status" value="2"/>
</dbReference>
<evidence type="ECO:0000256" key="4">
    <source>
        <dbReference type="ARBA" id="ARBA00022475"/>
    </source>
</evidence>
<evidence type="ECO:0000313" key="20">
    <source>
        <dbReference type="EMBL" id="KAF0022660.1"/>
    </source>
</evidence>
<dbReference type="Pfam" id="PF17779">
    <property type="entry name" value="WHD_NOD2"/>
    <property type="match status" value="1"/>
</dbReference>
<keyword evidence="8" id="KW-0677">Repeat</keyword>
<evidence type="ECO:0000256" key="11">
    <source>
        <dbReference type="ARBA" id="ARBA00022843"/>
    </source>
</evidence>
<evidence type="ECO:0000256" key="8">
    <source>
        <dbReference type="ARBA" id="ARBA00022737"/>
    </source>
</evidence>
<keyword evidence="11" id="KW-0832">Ubl conjugation</keyword>
<evidence type="ECO:0000256" key="14">
    <source>
        <dbReference type="ARBA" id="ARBA00023139"/>
    </source>
</evidence>
<evidence type="ECO:0000256" key="2">
    <source>
        <dbReference type="ARBA" id="ARBA00004193"/>
    </source>
</evidence>
<dbReference type="GO" id="GO:0016323">
    <property type="term" value="C:basolateral plasma membrane"/>
    <property type="evidence" value="ECO:0007669"/>
    <property type="project" value="UniProtKB-SubCell"/>
</dbReference>
<evidence type="ECO:0000256" key="15">
    <source>
        <dbReference type="ARBA" id="ARBA00023288"/>
    </source>
</evidence>
<keyword evidence="7" id="KW-0433">Leucine-rich repeat</keyword>
<evidence type="ECO:0000256" key="12">
    <source>
        <dbReference type="ARBA" id="ARBA00022859"/>
    </source>
</evidence>
<dbReference type="EMBL" id="VEVO01000024">
    <property type="protein sequence ID" value="KAF0022660.1"/>
    <property type="molecule type" value="Genomic_DNA"/>
</dbReference>
<keyword evidence="10" id="KW-0067">ATP-binding</keyword>
<keyword evidence="6" id="KW-0399">Innate immunity</keyword>
<protein>
    <recommendedName>
        <fullName evidence="22">Nucleotide-binding oligomerization domain-containing protein 1</fullName>
    </recommendedName>
</protein>
<evidence type="ECO:0000256" key="17">
    <source>
        <dbReference type="SAM" id="MobiDB-lite"/>
    </source>
</evidence>
<evidence type="ECO:0000256" key="16">
    <source>
        <dbReference type="ARBA" id="ARBA00038296"/>
    </source>
</evidence>
<keyword evidence="15" id="KW-0449">Lipoprotein</keyword>
<feature type="domain" description="CARD" evidence="18">
    <location>
        <begin position="5"/>
        <end position="77"/>
    </location>
</feature>
<evidence type="ECO:0000256" key="10">
    <source>
        <dbReference type="ARBA" id="ARBA00022840"/>
    </source>
</evidence>
<dbReference type="GO" id="GO:0042981">
    <property type="term" value="P:regulation of apoptotic process"/>
    <property type="evidence" value="ECO:0007669"/>
    <property type="project" value="InterPro"/>
</dbReference>
<keyword evidence="9" id="KW-0547">Nucleotide-binding</keyword>
<evidence type="ECO:0000256" key="3">
    <source>
        <dbReference type="ARBA" id="ARBA00004496"/>
    </source>
</evidence>
<comment type="similarity">
    <text evidence="16">Belongs to the NOD1-NOD2 family.</text>
</comment>
<dbReference type="PANTHER" id="PTHR24106">
    <property type="entry name" value="NACHT, LRR AND CARD DOMAINS-CONTAINING"/>
    <property type="match status" value="1"/>
</dbReference>
<keyword evidence="14" id="KW-0564">Palmitate</keyword>
<dbReference type="PROSITE" id="PS50837">
    <property type="entry name" value="NACHT"/>
    <property type="match status" value="1"/>
</dbReference>
<gene>
    <name evidence="20" type="ORF">F2P81_025052</name>
</gene>
<evidence type="ECO:0000256" key="13">
    <source>
        <dbReference type="ARBA" id="ARBA00023136"/>
    </source>
</evidence>
<dbReference type="InterPro" id="IPR032675">
    <property type="entry name" value="LRR_dom_sf"/>
</dbReference>
<dbReference type="InterPro" id="IPR051261">
    <property type="entry name" value="NLR"/>
</dbReference>
<dbReference type="Pfam" id="PF05729">
    <property type="entry name" value="NACHT"/>
    <property type="match status" value="1"/>
</dbReference>
<dbReference type="InterPro" id="IPR041075">
    <property type="entry name" value="NOD1/2_WH"/>
</dbReference>
<dbReference type="SMART" id="SM00368">
    <property type="entry name" value="LRR_RI"/>
    <property type="match status" value="6"/>
</dbReference>
<dbReference type="Gene3D" id="3.40.50.300">
    <property type="entry name" value="P-loop containing nucleotide triphosphate hydrolases"/>
    <property type="match status" value="1"/>
</dbReference>
<proteinExistence type="inferred from homology"/>
<dbReference type="SUPFAM" id="SSF47986">
    <property type="entry name" value="DEATH domain"/>
    <property type="match status" value="1"/>
</dbReference>
<feature type="region of interest" description="Disordered" evidence="17">
    <location>
        <begin position="930"/>
        <end position="986"/>
    </location>
</feature>
<feature type="domain" description="NACHT" evidence="19">
    <location>
        <begin position="185"/>
        <end position="325"/>
    </location>
</feature>
<dbReference type="InterPro" id="IPR027417">
    <property type="entry name" value="P-loop_NTPase"/>
</dbReference>
<dbReference type="Pfam" id="PF17776">
    <property type="entry name" value="NLRC4_HD2"/>
    <property type="match status" value="1"/>
</dbReference>
<dbReference type="InterPro" id="IPR007111">
    <property type="entry name" value="NACHT_NTPase"/>
</dbReference>
<evidence type="ECO:0008006" key="22">
    <source>
        <dbReference type="Google" id="ProtNLM"/>
    </source>
</evidence>
<dbReference type="AlphaFoldDB" id="A0A6A4RTH2"/>
<dbReference type="Proteomes" id="UP000438429">
    <property type="component" value="Unassembled WGS sequence"/>
</dbReference>
<dbReference type="Pfam" id="PF00619">
    <property type="entry name" value="CARD"/>
    <property type="match status" value="1"/>
</dbReference>
<dbReference type="InterPro" id="IPR001315">
    <property type="entry name" value="CARD"/>
</dbReference>
<evidence type="ECO:0000256" key="5">
    <source>
        <dbReference type="ARBA" id="ARBA00022490"/>
    </source>
</evidence>
<dbReference type="PROSITE" id="PS50209">
    <property type="entry name" value="CARD"/>
    <property type="match status" value="1"/>
</dbReference>
<keyword evidence="5" id="KW-0963">Cytoplasm</keyword>
<evidence type="ECO:0000256" key="6">
    <source>
        <dbReference type="ARBA" id="ARBA00022588"/>
    </source>
</evidence>
<dbReference type="InterPro" id="IPR041267">
    <property type="entry name" value="NLRP_HD2"/>
</dbReference>
<accession>A0A6A4RTH2</accession>
<evidence type="ECO:0000256" key="7">
    <source>
        <dbReference type="ARBA" id="ARBA00022614"/>
    </source>
</evidence>
<evidence type="ECO:0000259" key="19">
    <source>
        <dbReference type="PROSITE" id="PS50837"/>
    </source>
</evidence>
<keyword evidence="4" id="KW-1003">Cell membrane</keyword>
<dbReference type="GO" id="GO:0005524">
    <property type="term" value="F:ATP binding"/>
    <property type="evidence" value="ECO:0007669"/>
    <property type="project" value="UniProtKB-KW"/>
</dbReference>
<dbReference type="CDD" id="cd08324">
    <property type="entry name" value="CARD_NOD1_CARD4"/>
    <property type="match status" value="1"/>
</dbReference>
<comment type="subcellular location">
    <subcellularLocation>
        <location evidence="1">Basolateral cell membrane</location>
    </subcellularLocation>
    <subcellularLocation>
        <location evidence="2">Cell membrane</location>
        <topology evidence="2">Lipid-anchor</topology>
    </subcellularLocation>
    <subcellularLocation>
        <location evidence="3">Cytoplasm</location>
    </subcellularLocation>
</comment>
<comment type="caution">
    <text evidence="20">The sequence shown here is derived from an EMBL/GenBank/DDBJ whole genome shotgun (WGS) entry which is preliminary data.</text>
</comment>
<dbReference type="GO" id="GO:0045087">
    <property type="term" value="P:innate immune response"/>
    <property type="evidence" value="ECO:0007669"/>
    <property type="project" value="UniProtKB-KW"/>
</dbReference>
<evidence type="ECO:0000313" key="21">
    <source>
        <dbReference type="Proteomes" id="UP000438429"/>
    </source>
</evidence>
<dbReference type="GO" id="GO:0005737">
    <property type="term" value="C:cytoplasm"/>
    <property type="evidence" value="ECO:0007669"/>
    <property type="project" value="UniProtKB-SubCell"/>
</dbReference>
<evidence type="ECO:0000256" key="9">
    <source>
        <dbReference type="ARBA" id="ARBA00022741"/>
    </source>
</evidence>
<evidence type="ECO:0000259" key="18">
    <source>
        <dbReference type="PROSITE" id="PS50209"/>
    </source>
</evidence>
<keyword evidence="12" id="KW-0391">Immunity</keyword>
<sequence length="1189" mass="133220">MDRAEEARCLNILTCHRELLVSKLRSVQCVLDNLLTCGFLCEEDVEIVQRTATKTDQVRKILELVQCKGEVACEYFIFILYNVCDAYIDLQPWLTEINFNPSSHMKVMSVVNTDPISRYREKLRHEMSRDTCFIMSYGQQEETRLEDLYTDTLMELMNDRNESLGFVESLDQLLGDHAAFNPQGEIIYVMGDAGVGKSILLQKLQNLWSKQELRTDAIFFFKFRCRMFNLFKDTEEISLRELLFKYNCRPDLDPDDEVFDYILRFPEKVIFTFDGYDEIQEDLDLKNAPEVVCPEVRAHPLQLLVSLLCGKLLKSSQKVLTARTGIELQSRVIRKKVALLGFSSSHLKTYIDLHFKEQEHRKLVSVQLDASPHLCGLCSTPLFCWIVFRSFRHLHAMHDRFTLPDTCITLTDIFLLLSEVFFSRSTSRAPSLLKKSTRCSSETFKAGLRPLAAFAKLALQGMERGSFICNPEEVTACGLREEDLPLGFLKPFSECDASGNPANFEFLHITLQAFLAAFALVLDEQAAADSILKFFTECSRKRERSCMPFDLCITGSSKQSQKKPFATTDHLQFTNLFLCGLLSKAHTGLLEHLVSPRLLKKKRALLKSYLSTSIRSHLHGLPHYDGEEGRKVHVLPNFLWMLRCIFETGSKDIAHMTAKGITASFIKLGYCNVYSGDCTALNFVLQHRRGLLGVDMDNNNISDYGVKQLRPSFCKMTVVRLCVNHLSDSSIEVLAEELCKHKVVEVLGLYNNHITDVGAKLVAQIIEECPKLRILKIGKNKITGVGGRYLARAIQTSTSIFDVGMWGNSIGDEGAEAFAEALRHHPQLTNLSLSANGITSKGGKCLTDALKENSTLRIFWLVQNELTDDAAPHLAELVKANTGLKHLWLINNQLTVHGVKHLAEALAHNTALKEICRVSSESVRDAVVPSLADSSRTGVPEFRGPGGSHSSGGPELRGPTAPGSRGVPVLRGPGGSHSSGGPQLRGPRALLPVWTSLCRPAATVQQGTLMLREEEEGSSTIVLSGPPSLPDHVLLLRRRPALLKMREAALICRMLRTRSVHLEPLVDAAATDVEHRTLTFIVSRFVVLYTMFQPEILKVEELFKKGALLLHYDAGFVFIENFLSVLTSLLPFVVDAEAGQASDGVALRQLLQADRTFSCVLGEDVLCNTRHNRITGRSMTRCHKYYTTQ</sequence>
<dbReference type="Pfam" id="PF13516">
    <property type="entry name" value="LRR_6"/>
    <property type="match status" value="2"/>
</dbReference>
<dbReference type="Gene3D" id="1.10.533.10">
    <property type="entry name" value="Death Domain, Fas"/>
    <property type="match status" value="1"/>
</dbReference>
<name>A0A6A4RTH2_SCOMX</name>
<organism evidence="20 21">
    <name type="scientific">Scophthalmus maximus</name>
    <name type="common">Turbot</name>
    <name type="synonym">Psetta maxima</name>
    <dbReference type="NCBI Taxonomy" id="52904"/>
    <lineage>
        <taxon>Eukaryota</taxon>
        <taxon>Metazoa</taxon>
        <taxon>Chordata</taxon>
        <taxon>Craniata</taxon>
        <taxon>Vertebrata</taxon>
        <taxon>Euteleostomi</taxon>
        <taxon>Actinopterygii</taxon>
        <taxon>Neopterygii</taxon>
        <taxon>Teleostei</taxon>
        <taxon>Neoteleostei</taxon>
        <taxon>Acanthomorphata</taxon>
        <taxon>Carangaria</taxon>
        <taxon>Pleuronectiformes</taxon>
        <taxon>Pleuronectoidei</taxon>
        <taxon>Scophthalmidae</taxon>
        <taxon>Scophthalmus</taxon>
    </lineage>
</organism>
<dbReference type="InterPro" id="IPR001611">
    <property type="entry name" value="Leu-rich_rpt"/>
</dbReference>
<reference evidence="20 21" key="1">
    <citation type="submission" date="2019-06" db="EMBL/GenBank/DDBJ databases">
        <title>Draft genomes of female and male turbot (Scophthalmus maximus).</title>
        <authorList>
            <person name="Xu H."/>
            <person name="Xu X.-W."/>
            <person name="Shao C."/>
            <person name="Chen S."/>
        </authorList>
    </citation>
    <scope>NUCLEOTIDE SEQUENCE [LARGE SCALE GENOMIC DNA]</scope>
    <source>
        <strain evidence="20">Ysfricsl-2016a</strain>
        <tissue evidence="20">Blood</tissue>
    </source>
</reference>
<evidence type="ECO:0000256" key="1">
    <source>
        <dbReference type="ARBA" id="ARBA00004187"/>
    </source>
</evidence>
<dbReference type="SUPFAM" id="SSF52047">
    <property type="entry name" value="RNI-like"/>
    <property type="match status" value="1"/>
</dbReference>
<dbReference type="InterPro" id="IPR011029">
    <property type="entry name" value="DEATH-like_dom_sf"/>
</dbReference>
<keyword evidence="13" id="KW-0472">Membrane</keyword>